<reference evidence="6 7" key="1">
    <citation type="submission" date="2019-03" db="EMBL/GenBank/DDBJ databases">
        <title>Cohnella endophytica sp. nov., a novel endophytic bacterium isolated from bark of Sonneratia apetala.</title>
        <authorList>
            <person name="Tuo L."/>
        </authorList>
    </citation>
    <scope>NUCLEOTIDE SEQUENCE [LARGE SCALE GENOMIC DNA]</scope>
    <source>
        <strain evidence="6 7">CCTCC AB 208254</strain>
    </source>
</reference>
<proteinExistence type="inferred from homology"/>
<evidence type="ECO:0000256" key="2">
    <source>
        <dbReference type="ARBA" id="ARBA00007639"/>
    </source>
</evidence>
<dbReference type="OrthoDB" id="6196975at2"/>
<keyword evidence="3" id="KW-0732">Signal</keyword>
<dbReference type="Gene3D" id="3.40.50.2300">
    <property type="match status" value="2"/>
</dbReference>
<comment type="similarity">
    <text evidence="2">Belongs to the bacterial solute-binding protein 2 family.</text>
</comment>
<sequence>MRKQRFTIGFILVIFVIAIYSIFYFKIFSGAGSHGNDVTVILKSLNVRLDFWQAVSKGAEAAAKEMGLELNVQGPLLEGDADDQILILEEAIERKPEAIVIAPIMDERMPAVLAKVRSAGIPLVVIDTPVDMEPSPVVVSNDHVEAGNLAGLTSIEETNGRPTVAIVSDYEQSKISAERLIGLNQALQPYKDSLLGIYYADDSEDKAYEIAKQLLAGDKPFNTFITLNESATLGVAKLLQEQKRTDVINLIGFDSSVDEIQLLEAGIVKAAIVQKPFNMGYLGVKNALKLINGGKIDPITYIESNVITKENMYTPENQKLLFPFINNK</sequence>
<comment type="subcellular location">
    <subcellularLocation>
        <location evidence="1">Cell envelope</location>
    </subcellularLocation>
</comment>
<feature type="transmembrane region" description="Helical" evidence="4">
    <location>
        <begin position="7"/>
        <end position="25"/>
    </location>
</feature>
<keyword evidence="4" id="KW-1133">Transmembrane helix</keyword>
<evidence type="ECO:0000313" key="6">
    <source>
        <dbReference type="EMBL" id="TFE30583.1"/>
    </source>
</evidence>
<evidence type="ECO:0000256" key="4">
    <source>
        <dbReference type="SAM" id="Phobius"/>
    </source>
</evidence>
<dbReference type="SUPFAM" id="SSF53822">
    <property type="entry name" value="Periplasmic binding protein-like I"/>
    <property type="match status" value="1"/>
</dbReference>
<dbReference type="Pfam" id="PF13407">
    <property type="entry name" value="Peripla_BP_4"/>
    <property type="match status" value="1"/>
</dbReference>
<name>A0A4Y8MAM3_9BACL</name>
<dbReference type="RefSeq" id="WP_135150465.1">
    <property type="nucleotide sequence ID" value="NZ_SOMN01000002.1"/>
</dbReference>
<evidence type="ECO:0000256" key="1">
    <source>
        <dbReference type="ARBA" id="ARBA00004196"/>
    </source>
</evidence>
<dbReference type="GO" id="GO:0030246">
    <property type="term" value="F:carbohydrate binding"/>
    <property type="evidence" value="ECO:0007669"/>
    <property type="project" value="UniProtKB-ARBA"/>
</dbReference>
<feature type="domain" description="Periplasmic binding protein" evidence="5">
    <location>
        <begin position="50"/>
        <end position="294"/>
    </location>
</feature>
<dbReference type="InterPro" id="IPR025997">
    <property type="entry name" value="SBP_2_dom"/>
</dbReference>
<protein>
    <submittedName>
        <fullName evidence="6">LacI family transcriptional regulator</fullName>
    </submittedName>
</protein>
<dbReference type="Proteomes" id="UP000297900">
    <property type="component" value="Unassembled WGS sequence"/>
</dbReference>
<comment type="caution">
    <text evidence="6">The sequence shown here is derived from an EMBL/GenBank/DDBJ whole genome shotgun (WGS) entry which is preliminary data.</text>
</comment>
<organism evidence="6 7">
    <name type="scientific">Cohnella luojiensis</name>
    <dbReference type="NCBI Taxonomy" id="652876"/>
    <lineage>
        <taxon>Bacteria</taxon>
        <taxon>Bacillati</taxon>
        <taxon>Bacillota</taxon>
        <taxon>Bacilli</taxon>
        <taxon>Bacillales</taxon>
        <taxon>Paenibacillaceae</taxon>
        <taxon>Cohnella</taxon>
    </lineage>
</organism>
<keyword evidence="7" id="KW-1185">Reference proteome</keyword>
<evidence type="ECO:0000259" key="5">
    <source>
        <dbReference type="Pfam" id="PF13407"/>
    </source>
</evidence>
<evidence type="ECO:0000313" key="7">
    <source>
        <dbReference type="Proteomes" id="UP000297900"/>
    </source>
</evidence>
<keyword evidence="4" id="KW-0472">Membrane</keyword>
<dbReference type="GO" id="GO:0030313">
    <property type="term" value="C:cell envelope"/>
    <property type="evidence" value="ECO:0007669"/>
    <property type="project" value="UniProtKB-SubCell"/>
</dbReference>
<dbReference type="PANTHER" id="PTHR46847">
    <property type="entry name" value="D-ALLOSE-BINDING PERIPLASMIC PROTEIN-RELATED"/>
    <property type="match status" value="1"/>
</dbReference>
<dbReference type="PANTHER" id="PTHR46847:SF1">
    <property type="entry name" value="D-ALLOSE-BINDING PERIPLASMIC PROTEIN-RELATED"/>
    <property type="match status" value="1"/>
</dbReference>
<dbReference type="EMBL" id="SOMN01000002">
    <property type="protein sequence ID" value="TFE30583.1"/>
    <property type="molecule type" value="Genomic_DNA"/>
</dbReference>
<gene>
    <name evidence="6" type="ORF">E2980_01995</name>
</gene>
<keyword evidence="4" id="KW-0812">Transmembrane</keyword>
<dbReference type="InterPro" id="IPR028082">
    <property type="entry name" value="Peripla_BP_I"/>
</dbReference>
<dbReference type="AlphaFoldDB" id="A0A4Y8MAM3"/>
<evidence type="ECO:0000256" key="3">
    <source>
        <dbReference type="ARBA" id="ARBA00022729"/>
    </source>
</evidence>
<accession>A0A4Y8MAM3</accession>